<keyword evidence="5 8" id="KW-0520">NAD</keyword>
<dbReference type="InterPro" id="IPR005886">
    <property type="entry name" value="UDP_G4E"/>
</dbReference>
<dbReference type="Pfam" id="PF01370">
    <property type="entry name" value="Epimerase"/>
    <property type="match status" value="1"/>
</dbReference>
<comment type="catalytic activity">
    <reaction evidence="1">
        <text>UDP-N-acetyl-alpha-D-glucosamine = UDP-N-acetyl-alpha-D-galactosamine</text>
        <dbReference type="Rhea" id="RHEA:20517"/>
        <dbReference type="ChEBI" id="CHEBI:57705"/>
        <dbReference type="ChEBI" id="CHEBI:67138"/>
        <dbReference type="EC" id="5.1.3.7"/>
    </reaction>
</comment>
<evidence type="ECO:0000256" key="4">
    <source>
        <dbReference type="ARBA" id="ARBA00004947"/>
    </source>
</evidence>
<dbReference type="GO" id="GO:0003978">
    <property type="term" value="F:UDP-glucose 4-epimerase activity"/>
    <property type="evidence" value="ECO:0007669"/>
    <property type="project" value="UniProtKB-UniRule"/>
</dbReference>
<name>A0A183UE04_TOXCA</name>
<comment type="subunit">
    <text evidence="8">Homodimer.</text>
</comment>
<keyword evidence="11" id="KW-1185">Reference proteome</keyword>
<evidence type="ECO:0000313" key="12">
    <source>
        <dbReference type="WBParaSite" id="TCNE_0000672401-mRNA-1"/>
    </source>
</evidence>
<dbReference type="PANTHER" id="PTHR43725">
    <property type="entry name" value="UDP-GLUCOSE 4-EPIMERASE"/>
    <property type="match status" value="1"/>
</dbReference>
<dbReference type="Proteomes" id="UP000050794">
    <property type="component" value="Unassembled WGS sequence"/>
</dbReference>
<reference evidence="10 11" key="2">
    <citation type="submission" date="2018-11" db="EMBL/GenBank/DDBJ databases">
        <authorList>
            <consortium name="Pathogen Informatics"/>
        </authorList>
    </citation>
    <scope>NUCLEOTIDE SEQUENCE [LARGE SCALE GENOMIC DNA]</scope>
</reference>
<comment type="pathway">
    <text evidence="4 8">Carbohydrate metabolism; galactose metabolism.</text>
</comment>
<comment type="catalytic activity">
    <reaction evidence="2 8">
        <text>UDP-alpha-D-glucose = UDP-alpha-D-galactose</text>
        <dbReference type="Rhea" id="RHEA:22168"/>
        <dbReference type="ChEBI" id="CHEBI:58885"/>
        <dbReference type="ChEBI" id="CHEBI:66914"/>
        <dbReference type="EC" id="5.1.3.2"/>
    </reaction>
</comment>
<dbReference type="Gene3D" id="3.40.50.720">
    <property type="entry name" value="NAD(P)-binding Rossmann-like Domain"/>
    <property type="match status" value="1"/>
</dbReference>
<evidence type="ECO:0000313" key="11">
    <source>
        <dbReference type="Proteomes" id="UP000050794"/>
    </source>
</evidence>
<evidence type="ECO:0000256" key="8">
    <source>
        <dbReference type="RuleBase" id="RU366046"/>
    </source>
</evidence>
<evidence type="ECO:0000313" key="10">
    <source>
        <dbReference type="EMBL" id="VDM38045.1"/>
    </source>
</evidence>
<evidence type="ECO:0000256" key="7">
    <source>
        <dbReference type="ARBA" id="ARBA00023235"/>
    </source>
</evidence>
<dbReference type="GO" id="GO:0033499">
    <property type="term" value="P:galactose catabolic process via UDP-galactose, Leloir pathway"/>
    <property type="evidence" value="ECO:0007669"/>
    <property type="project" value="TreeGrafter"/>
</dbReference>
<dbReference type="EC" id="5.1.3.2" evidence="8"/>
<comment type="cofactor">
    <cofactor evidence="3 8">
        <name>NAD(+)</name>
        <dbReference type="ChEBI" id="CHEBI:57540"/>
    </cofactor>
</comment>
<dbReference type="PANTHER" id="PTHR43725:SF47">
    <property type="entry name" value="UDP-GLUCOSE 4-EPIMERASE"/>
    <property type="match status" value="1"/>
</dbReference>
<dbReference type="WBParaSite" id="TCNE_0000672401-mRNA-1">
    <property type="protein sequence ID" value="TCNE_0000672401-mRNA-1"/>
    <property type="gene ID" value="TCNE_0000672401"/>
</dbReference>
<dbReference type="Gene3D" id="3.90.25.10">
    <property type="entry name" value="UDP-galactose 4-epimerase, domain 1"/>
    <property type="match status" value="1"/>
</dbReference>
<reference evidence="12" key="1">
    <citation type="submission" date="2016-06" db="UniProtKB">
        <authorList>
            <consortium name="WormBaseParasite"/>
        </authorList>
    </citation>
    <scope>IDENTIFICATION</scope>
</reference>
<dbReference type="NCBIfam" id="TIGR01179">
    <property type="entry name" value="galE"/>
    <property type="match status" value="1"/>
</dbReference>
<dbReference type="InterPro" id="IPR001509">
    <property type="entry name" value="Epimerase_deHydtase"/>
</dbReference>
<protein>
    <recommendedName>
        <fullName evidence="8">UDP-glucose 4-epimerase</fullName>
        <ecNumber evidence="8">5.1.3.2</ecNumber>
    </recommendedName>
</protein>
<dbReference type="SUPFAM" id="SSF51735">
    <property type="entry name" value="NAD(P)-binding Rossmann-fold domains"/>
    <property type="match status" value="1"/>
</dbReference>
<evidence type="ECO:0000256" key="3">
    <source>
        <dbReference type="ARBA" id="ARBA00001911"/>
    </source>
</evidence>
<accession>A0A183UE04</accession>
<gene>
    <name evidence="10" type="ORF">TCNE_LOCUS6724</name>
</gene>
<evidence type="ECO:0000256" key="6">
    <source>
        <dbReference type="ARBA" id="ARBA00023144"/>
    </source>
</evidence>
<evidence type="ECO:0000256" key="5">
    <source>
        <dbReference type="ARBA" id="ARBA00023027"/>
    </source>
</evidence>
<organism evidence="11 12">
    <name type="scientific">Toxocara canis</name>
    <name type="common">Canine roundworm</name>
    <dbReference type="NCBI Taxonomy" id="6265"/>
    <lineage>
        <taxon>Eukaryota</taxon>
        <taxon>Metazoa</taxon>
        <taxon>Ecdysozoa</taxon>
        <taxon>Nematoda</taxon>
        <taxon>Chromadorea</taxon>
        <taxon>Rhabditida</taxon>
        <taxon>Spirurina</taxon>
        <taxon>Ascaridomorpha</taxon>
        <taxon>Ascaridoidea</taxon>
        <taxon>Toxocaridae</taxon>
        <taxon>Toxocara</taxon>
    </lineage>
</organism>
<dbReference type="UniPathway" id="UPA00214"/>
<dbReference type="GO" id="GO:0003974">
    <property type="term" value="F:UDP-N-acetylglucosamine 4-epimerase activity"/>
    <property type="evidence" value="ECO:0007669"/>
    <property type="project" value="UniProtKB-EC"/>
</dbReference>
<dbReference type="InterPro" id="IPR036291">
    <property type="entry name" value="NAD(P)-bd_dom_sf"/>
</dbReference>
<dbReference type="CDD" id="cd05247">
    <property type="entry name" value="UDP_G4E_1_SDR_e"/>
    <property type="match status" value="1"/>
</dbReference>
<keyword evidence="8" id="KW-0119">Carbohydrate metabolism</keyword>
<dbReference type="GO" id="GO:0005829">
    <property type="term" value="C:cytosol"/>
    <property type="evidence" value="ECO:0007669"/>
    <property type="project" value="TreeGrafter"/>
</dbReference>
<dbReference type="EMBL" id="UYWY01019543">
    <property type="protein sequence ID" value="VDM38045.1"/>
    <property type="molecule type" value="Genomic_DNA"/>
</dbReference>
<evidence type="ECO:0000256" key="1">
    <source>
        <dbReference type="ARBA" id="ARBA00000014"/>
    </source>
</evidence>
<proteinExistence type="inferred from homology"/>
<keyword evidence="6" id="KW-0299">Galactose metabolism</keyword>
<feature type="domain" description="NAD-dependent epimerase/dehydratase" evidence="9">
    <location>
        <begin position="3"/>
        <end position="281"/>
    </location>
</feature>
<keyword evidence="7 8" id="KW-0413">Isomerase</keyword>
<evidence type="ECO:0000256" key="2">
    <source>
        <dbReference type="ARBA" id="ARBA00000083"/>
    </source>
</evidence>
<comment type="similarity">
    <text evidence="8">Belongs to the NAD(P)-dependent epimerase/dehydratase family.</text>
</comment>
<dbReference type="AlphaFoldDB" id="A0A183UE04"/>
<evidence type="ECO:0000259" key="9">
    <source>
        <dbReference type="Pfam" id="PF01370"/>
    </source>
</evidence>
<sequence length="358" mass="39738">MKILVTGAAGFIGSHITLELLNVGYDVVCIDNFVNAIQGINKTLMCPCDADGNAASLKRVEKLTGKPAPFTYCDLCNNDQLEQVFKKNQIDGVIHLAALKAVGDSMERPLEYYRNNLLSSINLICLCKKYGVKNFVFSSSSTVYGVPETFPLYESSRTGFNVTSPYGQTKYMTEKILIDTANKEKDWNVILLRYFNPIGAHPSGLLGEDPRGVPLNLIPYVSQVAIGRLPHLRVFGNTFNTPDGTGIRDYIHIMDLARGHVVALDRLRKAGNIGCEIYNLGTGRGHSVLEVVDSFKRVSGKEIKLQICEKRAGDVDCLYCDASLAKEKLGWECELDLDDMCRDMWNFQLKNPNGYASE</sequence>